<evidence type="ECO:0000313" key="2">
    <source>
        <dbReference type="Proteomes" id="UP000287243"/>
    </source>
</evidence>
<dbReference type="InterPro" id="IPR036069">
    <property type="entry name" value="DUF34/NIF3_sf"/>
</dbReference>
<dbReference type="RefSeq" id="WP_128699590.1">
    <property type="nucleotide sequence ID" value="NZ_CP019384.1"/>
</dbReference>
<organism evidence="1 2">
    <name type="scientific">Velamenicoccus archaeovorus</name>
    <dbReference type="NCBI Taxonomy" id="1930593"/>
    <lineage>
        <taxon>Bacteria</taxon>
        <taxon>Pseudomonadati</taxon>
        <taxon>Candidatus Omnitrophota</taxon>
        <taxon>Candidatus Velamenicoccus</taxon>
    </lineage>
</organism>
<dbReference type="OrthoDB" id="9798371at2"/>
<dbReference type="Proteomes" id="UP000287243">
    <property type="component" value="Chromosome"/>
</dbReference>
<dbReference type="EMBL" id="CP019384">
    <property type="protein sequence ID" value="QAT16948.1"/>
    <property type="molecule type" value="Genomic_DNA"/>
</dbReference>
<keyword evidence="2" id="KW-1185">Reference proteome</keyword>
<dbReference type="SUPFAM" id="SSF102705">
    <property type="entry name" value="NIF3 (NGG1p interacting factor 3)-like"/>
    <property type="match status" value="1"/>
</dbReference>
<gene>
    <name evidence="1" type="ORF">BU251_03995</name>
</gene>
<proteinExistence type="predicted"/>
<dbReference type="KEGG" id="vai:BU251_03995"/>
<reference evidence="1 2" key="1">
    <citation type="submission" date="2017-01" db="EMBL/GenBank/DDBJ databases">
        <title>First insights into the biology of 'candidatus Vampirococcus archaeovorus'.</title>
        <authorList>
            <person name="Kizina J."/>
            <person name="Jordan S."/>
            <person name="Stueber K."/>
            <person name="Reinhardt R."/>
            <person name="Harder J."/>
        </authorList>
    </citation>
    <scope>NUCLEOTIDE SEQUENCE [LARGE SCALE GENOMIC DNA]</scope>
    <source>
        <strain evidence="1 2">LiM</strain>
    </source>
</reference>
<dbReference type="AlphaFoldDB" id="A0A410P4E8"/>
<accession>A0A410P4E8</accession>
<protein>
    <submittedName>
        <fullName evidence="1">NGG1p interacting factor NIF3</fullName>
    </submittedName>
</protein>
<evidence type="ECO:0000313" key="1">
    <source>
        <dbReference type="EMBL" id="QAT16948.1"/>
    </source>
</evidence>
<name>A0A410P4E8_VELA1</name>
<sequence>MKLQKIYEFIIASGIEADPRGAKTVQECLKQTSEEYAALSAKEKAWFDTDKLKNPYDDSRLLNGQPDKEIKTIMAGIDIDTSELLLIDRLNESARGAGRQKIDLALSHHPQGKGFAGLHEVMRMQADIYEQIGIPVNVAEGLLGERLKEVGRRIHAANHQRAANAAQLLGIPFICAHTPADNHAVSFLQKLFDRKKPKQLKDVIDLLLDIDEYKIAAKNNNPPVILFGAPRNKTGKIFVDMTGGTEGPKDIADHLLAAGVGTLVGMHVSDEFYKKLQSKNIHVIVAGHISSDSLGLNLLLDKLEKSGNLKVLSCSGFTRVKRSSEAQTYRTK</sequence>